<proteinExistence type="predicted"/>
<dbReference type="InterPro" id="IPR009057">
    <property type="entry name" value="Homeodomain-like_sf"/>
</dbReference>
<accession>A0A2S5R875</accession>
<dbReference type="RefSeq" id="WP_104207013.1">
    <property type="nucleotide sequence ID" value="NZ_PHHC01000096.1"/>
</dbReference>
<gene>
    <name evidence="1" type="ORF">HCUR_01032</name>
</gene>
<protein>
    <submittedName>
        <fullName evidence="1">Transposase</fullName>
    </submittedName>
</protein>
<sequence>MPRFYSKDIQKKVVIYVEKRNSFEKVSTKFEKALNTVSDWYKKYQSKENYLEKKIGGKKRVNSNTNFILSKTGEYFSISAFEALCWLRKLGYRCKKKPIHIWKQIKKV</sequence>
<dbReference type="SUPFAM" id="SSF46689">
    <property type="entry name" value="Homeodomain-like"/>
    <property type="match status" value="1"/>
</dbReference>
<dbReference type="AlphaFoldDB" id="A0A2S5R875"/>
<evidence type="ECO:0000313" key="1">
    <source>
        <dbReference type="EMBL" id="PPE03493.1"/>
    </source>
</evidence>
<dbReference type="EMBL" id="PHHC01000096">
    <property type="protein sequence ID" value="PPE03493.1"/>
    <property type="molecule type" value="Genomic_DNA"/>
</dbReference>
<reference evidence="1 2" key="1">
    <citation type="submission" date="2017-11" db="EMBL/GenBank/DDBJ databases">
        <title>Comparative genomic analysis of Holospora spp., intranuclear symbionts of paramecia.</title>
        <authorList>
            <person name="Garushyants S.K."/>
            <person name="Beliavskaya A."/>
            <person name="Malko D.B."/>
            <person name="Logacheva M.D."/>
            <person name="Rautian M.S."/>
            <person name="Gelfand M.S."/>
        </authorList>
    </citation>
    <scope>NUCLEOTIDE SEQUENCE [LARGE SCALE GENOMIC DNA]</scope>
    <source>
        <strain evidence="2">02AZ16</strain>
    </source>
</reference>
<dbReference type="Proteomes" id="UP000239425">
    <property type="component" value="Unassembled WGS sequence"/>
</dbReference>
<evidence type="ECO:0000313" key="2">
    <source>
        <dbReference type="Proteomes" id="UP000239425"/>
    </source>
</evidence>
<comment type="caution">
    <text evidence="1">The sequence shown here is derived from an EMBL/GenBank/DDBJ whole genome shotgun (WGS) entry which is preliminary data.</text>
</comment>
<name>A0A2S5R875_9PROT</name>
<organism evidence="1 2">
    <name type="scientific">Holospora curviuscula</name>
    <dbReference type="NCBI Taxonomy" id="1082868"/>
    <lineage>
        <taxon>Bacteria</taxon>
        <taxon>Pseudomonadati</taxon>
        <taxon>Pseudomonadota</taxon>
        <taxon>Alphaproteobacteria</taxon>
        <taxon>Holosporales</taxon>
        <taxon>Holosporaceae</taxon>
        <taxon>Holospora</taxon>
    </lineage>
</organism>
<dbReference type="OrthoDB" id="565387at2"/>
<keyword evidence="2" id="KW-1185">Reference proteome</keyword>